<feature type="compositionally biased region" description="Low complexity" evidence="1">
    <location>
        <begin position="465"/>
        <end position="479"/>
    </location>
</feature>
<organism evidence="3 4">
    <name type="scientific">Streptomyces jumonjinensis</name>
    <dbReference type="NCBI Taxonomy" id="1945"/>
    <lineage>
        <taxon>Bacteria</taxon>
        <taxon>Bacillati</taxon>
        <taxon>Actinomycetota</taxon>
        <taxon>Actinomycetes</taxon>
        <taxon>Kitasatosporales</taxon>
        <taxon>Streptomycetaceae</taxon>
        <taxon>Streptomyces</taxon>
    </lineage>
</organism>
<dbReference type="InterPro" id="IPR012337">
    <property type="entry name" value="RNaseH-like_sf"/>
</dbReference>
<evidence type="ECO:0000256" key="1">
    <source>
        <dbReference type="SAM" id="MobiDB-lite"/>
    </source>
</evidence>
<dbReference type="Proteomes" id="UP000419138">
    <property type="component" value="Unassembled WGS sequence"/>
</dbReference>
<evidence type="ECO:0000313" key="3">
    <source>
        <dbReference type="EMBL" id="MQT02777.1"/>
    </source>
</evidence>
<gene>
    <name evidence="3" type="ORF">FF041_22050</name>
</gene>
<name>A0A646KL82_STRJU</name>
<dbReference type="RefSeq" id="WP_153524355.1">
    <property type="nucleotide sequence ID" value="NZ_VCLA01000157.1"/>
</dbReference>
<sequence length="485" mass="54193">MRLAHRDARREPLAELSRFRGEFYSCLTARSDALFALADTVLCGDGPVRSLVELSLVGEHRRGHGGLYAAVARGRVDADRMRRALASVSLPGALDGRLVLAVDVTCWLRPDAHTSPQRILCHTYGRGKDQHIPVPGWPYSIVCALEPGRSSWTAPLDALRLAPGDDAATVTARQLRELLERLIATGQWQSGDPDVLVIADAGYDAPRLAHLLRDLPLQVLARMRSDRVLRRPAPPRQPHTMGRPPRHGGEFVFGQPATWCTPDTATVADTRLYGTATARSWDRLHPKLTHRSSWAAADGALPVVEGTVIRLDVDHLPSGATPKPVWLWWSGTGATEADTDRLWQAYLRRFDIEHTFRLFKQTLGWTCPKIRTPEAADRWTWLILAVYTQLRLARPLAADRHRPWEKPTPSHRLTPARVRRDFRHIRPKTACPARAPKPTRPGPGRPPGRKNTRPTPRHDVHTPNKTGTTTSLKTKSTTPRPRRTS</sequence>
<keyword evidence="4" id="KW-1185">Reference proteome</keyword>
<dbReference type="Gene3D" id="3.90.350.10">
    <property type="entry name" value="Transposase Inhibitor Protein From Tn5, Chain A, domain 1"/>
    <property type="match status" value="1"/>
</dbReference>
<protein>
    <submittedName>
        <fullName evidence="3">Transposase</fullName>
    </submittedName>
</protein>
<dbReference type="NCBIfam" id="NF041680">
    <property type="entry name" value="transp_NF041680"/>
    <property type="match status" value="1"/>
</dbReference>
<reference evidence="3 4" key="1">
    <citation type="submission" date="2019-05" db="EMBL/GenBank/DDBJ databases">
        <title>Comparative genomics and metabolomics analyses of clavulanic acid producing Streptomyces species provides insight into specialized metabolism and evolution of beta-lactam biosynthetic gene clusters.</title>
        <authorList>
            <person name="Moore M.A."/>
            <person name="Cruz-Morales P."/>
            <person name="Barona Gomez F."/>
            <person name="Kapil T."/>
        </authorList>
    </citation>
    <scope>NUCLEOTIDE SEQUENCE [LARGE SCALE GENOMIC DNA]</scope>
    <source>
        <strain evidence="3 4">NRRL 5741</strain>
    </source>
</reference>
<dbReference type="AlphaFoldDB" id="A0A646KL82"/>
<evidence type="ECO:0000313" key="4">
    <source>
        <dbReference type="Proteomes" id="UP000419138"/>
    </source>
</evidence>
<evidence type="ECO:0000259" key="2">
    <source>
        <dbReference type="Pfam" id="PF13546"/>
    </source>
</evidence>
<dbReference type="EMBL" id="VCLA01000157">
    <property type="protein sequence ID" value="MQT02777.1"/>
    <property type="molecule type" value="Genomic_DNA"/>
</dbReference>
<dbReference type="InterPro" id="IPR038721">
    <property type="entry name" value="IS701-like_DDE_dom"/>
</dbReference>
<comment type="caution">
    <text evidence="3">The sequence shown here is derived from an EMBL/GenBank/DDBJ whole genome shotgun (WGS) entry which is preliminary data.</text>
</comment>
<proteinExistence type="predicted"/>
<feature type="domain" description="Transposase IS701-like DDE" evidence="2">
    <location>
        <begin position="22"/>
        <end position="286"/>
    </location>
</feature>
<feature type="region of interest" description="Disordered" evidence="1">
    <location>
        <begin position="401"/>
        <end position="485"/>
    </location>
</feature>
<dbReference type="Pfam" id="PF13546">
    <property type="entry name" value="DDE_5"/>
    <property type="match status" value="1"/>
</dbReference>
<dbReference type="OrthoDB" id="3339508at2"/>
<dbReference type="SUPFAM" id="SSF53098">
    <property type="entry name" value="Ribonuclease H-like"/>
    <property type="match status" value="1"/>
</dbReference>
<accession>A0A646KL82</accession>